<dbReference type="Proteomes" id="UP001500571">
    <property type="component" value="Unassembled WGS sequence"/>
</dbReference>
<evidence type="ECO:0000313" key="8">
    <source>
        <dbReference type="Proteomes" id="UP001500571"/>
    </source>
</evidence>
<comment type="caution">
    <text evidence="7">The sequence shown here is derived from an EMBL/GenBank/DDBJ whole genome shotgun (WGS) entry which is preliminary data.</text>
</comment>
<dbReference type="PANTHER" id="PTHR39087:SF2">
    <property type="entry name" value="UPF0104 MEMBRANE PROTEIN MJ1595"/>
    <property type="match status" value="1"/>
</dbReference>
<evidence type="ECO:0000256" key="1">
    <source>
        <dbReference type="ARBA" id="ARBA00004651"/>
    </source>
</evidence>
<keyword evidence="3 6" id="KW-0812">Transmembrane</keyword>
<name>A0ABN2QZE9_9ACTN</name>
<evidence type="ECO:0000256" key="5">
    <source>
        <dbReference type="ARBA" id="ARBA00023136"/>
    </source>
</evidence>
<dbReference type="Pfam" id="PF03706">
    <property type="entry name" value="LPG_synthase_TM"/>
    <property type="match status" value="1"/>
</dbReference>
<dbReference type="EMBL" id="BAAAPB010000002">
    <property type="protein sequence ID" value="GAA1960591.1"/>
    <property type="molecule type" value="Genomic_DNA"/>
</dbReference>
<feature type="transmembrane region" description="Helical" evidence="6">
    <location>
        <begin position="180"/>
        <end position="201"/>
    </location>
</feature>
<keyword evidence="5 6" id="KW-0472">Membrane</keyword>
<evidence type="ECO:0000256" key="3">
    <source>
        <dbReference type="ARBA" id="ARBA00022692"/>
    </source>
</evidence>
<evidence type="ECO:0000256" key="6">
    <source>
        <dbReference type="SAM" id="Phobius"/>
    </source>
</evidence>
<evidence type="ECO:0000313" key="7">
    <source>
        <dbReference type="EMBL" id="GAA1960591.1"/>
    </source>
</evidence>
<feature type="transmembrane region" description="Helical" evidence="6">
    <location>
        <begin position="100"/>
        <end position="120"/>
    </location>
</feature>
<protein>
    <recommendedName>
        <fullName evidence="9">Flippase-like domain-containing protein</fullName>
    </recommendedName>
</protein>
<accession>A0ABN2QZE9</accession>
<dbReference type="InterPro" id="IPR022791">
    <property type="entry name" value="L-PG_synthase/AglD"/>
</dbReference>
<keyword evidence="8" id="KW-1185">Reference proteome</keyword>
<proteinExistence type="predicted"/>
<feature type="transmembrane region" description="Helical" evidence="6">
    <location>
        <begin position="70"/>
        <end position="88"/>
    </location>
</feature>
<dbReference type="PANTHER" id="PTHR39087">
    <property type="entry name" value="UPF0104 MEMBRANE PROTEIN MJ1595"/>
    <property type="match status" value="1"/>
</dbReference>
<feature type="transmembrane region" description="Helical" evidence="6">
    <location>
        <begin position="213"/>
        <end position="232"/>
    </location>
</feature>
<evidence type="ECO:0008006" key="9">
    <source>
        <dbReference type="Google" id="ProtNLM"/>
    </source>
</evidence>
<reference evidence="7 8" key="1">
    <citation type="journal article" date="2019" name="Int. J. Syst. Evol. Microbiol.">
        <title>The Global Catalogue of Microorganisms (GCM) 10K type strain sequencing project: providing services to taxonomists for standard genome sequencing and annotation.</title>
        <authorList>
            <consortium name="The Broad Institute Genomics Platform"/>
            <consortium name="The Broad Institute Genome Sequencing Center for Infectious Disease"/>
            <person name="Wu L."/>
            <person name="Ma J."/>
        </authorList>
    </citation>
    <scope>NUCLEOTIDE SEQUENCE [LARGE SCALE GENOMIC DNA]</scope>
    <source>
        <strain evidence="7 8">JCM 15309</strain>
    </source>
</reference>
<dbReference type="NCBIfam" id="TIGR00374">
    <property type="entry name" value="flippase-like domain"/>
    <property type="match status" value="1"/>
</dbReference>
<sequence>MGTRTDRMLGALPTFGAAVRARATMAAVGDGTASSSVGDRLERAIERHADIAGEIHRGEEEKPRSLLRNVVWLAVTLVSLYLVFPSLIDTFSSWRDITSFSTASLLAMFGLQVGLCACLWDLQRVALGGAAWRPVIAAQLASNALSNIAPGGGPVGAALQYRIFVSAGLNRTSVVRALTAVNLLVFAVVLGLPVLAIPAVLRGAVDRNLLEAAAATVVAFAVIVGVGALLLNTDRPLTWVGRTVQTVRNRLRRNATPITDLPERLRAERDQITTVLGPRWKRALAASVGRWLLDFMTLQVALAAIGSHPRPGLALMAFCGAKALGNIPATPGGLGFVEAGMTALLTLAGVDPGDAVVATFAYRLFSYWLPLPFGLLGMALAPRRPTPPAAPATAT</sequence>
<organism evidence="7 8">
    <name type="scientific">Nocardioides panacihumi</name>
    <dbReference type="NCBI Taxonomy" id="400774"/>
    <lineage>
        <taxon>Bacteria</taxon>
        <taxon>Bacillati</taxon>
        <taxon>Actinomycetota</taxon>
        <taxon>Actinomycetes</taxon>
        <taxon>Propionibacteriales</taxon>
        <taxon>Nocardioidaceae</taxon>
        <taxon>Nocardioides</taxon>
    </lineage>
</organism>
<keyword evidence="4 6" id="KW-1133">Transmembrane helix</keyword>
<gene>
    <name evidence="7" type="ORF">GCM10009798_20350</name>
</gene>
<evidence type="ECO:0000256" key="2">
    <source>
        <dbReference type="ARBA" id="ARBA00022475"/>
    </source>
</evidence>
<keyword evidence="2" id="KW-1003">Cell membrane</keyword>
<evidence type="ECO:0000256" key="4">
    <source>
        <dbReference type="ARBA" id="ARBA00022989"/>
    </source>
</evidence>
<comment type="subcellular location">
    <subcellularLocation>
        <location evidence="1">Cell membrane</location>
        <topology evidence="1">Multi-pass membrane protein</topology>
    </subcellularLocation>
</comment>